<evidence type="ECO:0000256" key="1">
    <source>
        <dbReference type="SAM" id="Phobius"/>
    </source>
</evidence>
<reference evidence="2" key="1">
    <citation type="submission" date="2019-11" db="EMBL/GenBank/DDBJ databases">
        <authorList>
            <person name="Feng L."/>
        </authorList>
    </citation>
    <scope>NUCLEOTIDE SEQUENCE</scope>
    <source>
        <strain evidence="2">BintestinalisLFYP9</strain>
    </source>
</reference>
<dbReference type="GeneID" id="98674411"/>
<keyword evidence="1" id="KW-0472">Membrane</keyword>
<accession>A0A6N2VZV6</accession>
<name>A0A6N2VZV6_9BACE</name>
<feature type="transmembrane region" description="Helical" evidence="1">
    <location>
        <begin position="12"/>
        <end position="30"/>
    </location>
</feature>
<evidence type="ECO:0000313" key="2">
    <source>
        <dbReference type="EMBL" id="VYT32696.1"/>
    </source>
</evidence>
<sequence>MAKRKRKITKEEIAWWVYLAMMIALVIYGFRDSAAAETLLRAIRDAFSLLME</sequence>
<proteinExistence type="predicted"/>
<keyword evidence="1" id="KW-0812">Transmembrane</keyword>
<keyword evidence="1" id="KW-1133">Transmembrane helix</keyword>
<dbReference type="RefSeq" id="WP_008860769.1">
    <property type="nucleotide sequence ID" value="NZ_CACRSU010000031.1"/>
</dbReference>
<dbReference type="EMBL" id="CACRSU010000031">
    <property type="protein sequence ID" value="VYT32696.1"/>
    <property type="molecule type" value="Genomic_DNA"/>
</dbReference>
<protein>
    <submittedName>
        <fullName evidence="2">Uncharacterized protein</fullName>
    </submittedName>
</protein>
<dbReference type="AlphaFoldDB" id="A0A6N2VZV6"/>
<gene>
    <name evidence="2" type="ORF">BILFYP9_02802</name>
</gene>
<organism evidence="2">
    <name type="scientific">Bacteroides intestinalis</name>
    <dbReference type="NCBI Taxonomy" id="329854"/>
    <lineage>
        <taxon>Bacteria</taxon>
        <taxon>Pseudomonadati</taxon>
        <taxon>Bacteroidota</taxon>
        <taxon>Bacteroidia</taxon>
        <taxon>Bacteroidales</taxon>
        <taxon>Bacteroidaceae</taxon>
        <taxon>Bacteroides</taxon>
    </lineage>
</organism>